<evidence type="ECO:0000313" key="2">
    <source>
        <dbReference type="Proteomes" id="UP000029567"/>
    </source>
</evidence>
<name>A0A0E3BHX1_9BURK</name>
<evidence type="ECO:0000313" key="1">
    <source>
        <dbReference type="EMBL" id="KGG93561.1"/>
    </source>
</evidence>
<dbReference type="Proteomes" id="UP000029567">
    <property type="component" value="Unassembled WGS sequence"/>
</dbReference>
<protein>
    <submittedName>
        <fullName evidence="1">Uncharacterized protein</fullName>
    </submittedName>
</protein>
<accession>A0A0E3BHX1</accession>
<dbReference type="AlphaFoldDB" id="A0A0E3BHX1"/>
<dbReference type="EMBL" id="AWTN01000084">
    <property type="protein sequence ID" value="KGG93561.1"/>
    <property type="molecule type" value="Genomic_DNA"/>
</dbReference>
<gene>
    <name evidence="1" type="ORF">P245_10275</name>
</gene>
<organism evidence="1 2">
    <name type="scientific">Comamonas thiooxydans</name>
    <dbReference type="NCBI Taxonomy" id="363952"/>
    <lineage>
        <taxon>Bacteria</taxon>
        <taxon>Pseudomonadati</taxon>
        <taxon>Pseudomonadota</taxon>
        <taxon>Betaproteobacteria</taxon>
        <taxon>Burkholderiales</taxon>
        <taxon>Comamonadaceae</taxon>
        <taxon>Comamonas</taxon>
    </lineage>
</organism>
<reference evidence="1 2" key="1">
    <citation type="submission" date="2013-09" db="EMBL/GenBank/DDBJ databases">
        <title>High correlation between genotypes and phenotypes of environmental bacteria Comamonas testosteroni strains.</title>
        <authorList>
            <person name="Liu L."/>
            <person name="Zhu W."/>
            <person name="Xia X."/>
            <person name="Xu B."/>
            <person name="Luo M."/>
            <person name="Wang G."/>
        </authorList>
    </citation>
    <scope>NUCLEOTIDE SEQUENCE [LARGE SCALE GENOMIC DNA]</scope>
    <source>
        <strain evidence="1 2">JL14</strain>
    </source>
</reference>
<proteinExistence type="predicted"/>
<comment type="caution">
    <text evidence="1">The sequence shown here is derived from an EMBL/GenBank/DDBJ whole genome shotgun (WGS) entry which is preliminary data.</text>
</comment>
<sequence length="66" mass="7362">MAEQVIQCNQACTVTVQHQIPLLSIDAGEASQIGYAVLLVWAVAWGFRQLIRMIRVDDSSTFKDEP</sequence>